<keyword evidence="9" id="KW-1185">Reference proteome</keyword>
<dbReference type="EMBL" id="JAGJRS010000034">
    <property type="protein sequence ID" value="MBP1475618.1"/>
    <property type="molecule type" value="Genomic_DNA"/>
</dbReference>
<feature type="transmembrane region" description="Helical" evidence="6">
    <location>
        <begin position="62"/>
        <end position="83"/>
    </location>
</feature>
<evidence type="ECO:0000256" key="3">
    <source>
        <dbReference type="ARBA" id="ARBA00022692"/>
    </source>
</evidence>
<comment type="caution">
    <text evidence="8">The sequence shown here is derived from an EMBL/GenBank/DDBJ whole genome shotgun (WGS) entry which is preliminary data.</text>
</comment>
<organism evidence="8 9">
    <name type="scientific">Frateuria flava</name>
    <dbReference type="NCBI Taxonomy" id="2821489"/>
    <lineage>
        <taxon>Bacteria</taxon>
        <taxon>Pseudomonadati</taxon>
        <taxon>Pseudomonadota</taxon>
        <taxon>Gammaproteobacteria</taxon>
        <taxon>Lysobacterales</taxon>
        <taxon>Rhodanobacteraceae</taxon>
        <taxon>Frateuria</taxon>
    </lineage>
</organism>
<feature type="domain" description="DUF202" evidence="7">
    <location>
        <begin position="7"/>
        <end position="87"/>
    </location>
</feature>
<dbReference type="PANTHER" id="PTHR34187:SF2">
    <property type="entry name" value="DUF202 DOMAIN-CONTAINING PROTEIN"/>
    <property type="match status" value="1"/>
</dbReference>
<feature type="transmembrane region" description="Helical" evidence="6">
    <location>
        <begin position="104"/>
        <end position="122"/>
    </location>
</feature>
<evidence type="ECO:0000313" key="8">
    <source>
        <dbReference type="EMBL" id="MBP1475618.1"/>
    </source>
</evidence>
<evidence type="ECO:0000256" key="2">
    <source>
        <dbReference type="ARBA" id="ARBA00022475"/>
    </source>
</evidence>
<evidence type="ECO:0000256" key="1">
    <source>
        <dbReference type="ARBA" id="ARBA00004651"/>
    </source>
</evidence>
<evidence type="ECO:0000259" key="7">
    <source>
        <dbReference type="Pfam" id="PF02656"/>
    </source>
</evidence>
<proteinExistence type="predicted"/>
<protein>
    <submittedName>
        <fullName evidence="8">DUF202 domain-containing protein</fullName>
    </submittedName>
</protein>
<dbReference type="Gene3D" id="1.20.1630.10">
    <property type="entry name" value="Formate dehydrogenase/DMSO reductase domain"/>
    <property type="match status" value="1"/>
</dbReference>
<keyword evidence="2" id="KW-1003">Cell membrane</keyword>
<dbReference type="InterPro" id="IPR003807">
    <property type="entry name" value="DUF202"/>
</dbReference>
<gene>
    <name evidence="8" type="ORF">J7I44_15010</name>
</gene>
<keyword evidence="3 6" id="KW-0812">Transmembrane</keyword>
<dbReference type="Pfam" id="PF02656">
    <property type="entry name" value="DUF202"/>
    <property type="match status" value="1"/>
</dbReference>
<accession>A0ABS4DRN5</accession>
<evidence type="ECO:0000256" key="5">
    <source>
        <dbReference type="ARBA" id="ARBA00023136"/>
    </source>
</evidence>
<feature type="transmembrane region" description="Helical" evidence="6">
    <location>
        <begin position="21"/>
        <end position="42"/>
    </location>
</feature>
<evidence type="ECO:0000256" key="6">
    <source>
        <dbReference type="SAM" id="Phobius"/>
    </source>
</evidence>
<dbReference type="PANTHER" id="PTHR34187">
    <property type="entry name" value="FGR18P"/>
    <property type="match status" value="1"/>
</dbReference>
<dbReference type="Proteomes" id="UP000823790">
    <property type="component" value="Unassembled WGS sequence"/>
</dbReference>
<sequence>MIPRFNDHAANERTYLAWVRTAIAVMAFGFLVERFDLFITYASQNASRAAHKLHMHLRLTEWVGLLLIVFGALIILLASARFLRNRRDIAHERMEDYAGPVGEKLLAAILVLLGLFLVVYVGQELAALSSQPDM</sequence>
<dbReference type="InterPro" id="IPR052053">
    <property type="entry name" value="IM_YidH-like"/>
</dbReference>
<evidence type="ECO:0000256" key="4">
    <source>
        <dbReference type="ARBA" id="ARBA00022989"/>
    </source>
</evidence>
<dbReference type="RefSeq" id="WP_209622666.1">
    <property type="nucleotide sequence ID" value="NZ_JAGJRS010000034.1"/>
</dbReference>
<keyword evidence="5 6" id="KW-0472">Membrane</keyword>
<reference evidence="8 9" key="1">
    <citation type="submission" date="2021-04" db="EMBL/GenBank/DDBJ databases">
        <authorList>
            <person name="Huq M.A."/>
        </authorList>
    </citation>
    <scope>NUCLEOTIDE SEQUENCE [LARGE SCALE GENOMIC DNA]</scope>
    <source>
        <strain evidence="8 9">MAH-13</strain>
    </source>
</reference>
<comment type="subcellular location">
    <subcellularLocation>
        <location evidence="1">Cell membrane</location>
        <topology evidence="1">Multi-pass membrane protein</topology>
    </subcellularLocation>
</comment>
<name>A0ABS4DRN5_9GAMM</name>
<keyword evidence="4 6" id="KW-1133">Transmembrane helix</keyword>
<evidence type="ECO:0000313" key="9">
    <source>
        <dbReference type="Proteomes" id="UP000823790"/>
    </source>
</evidence>